<proteinExistence type="predicted"/>
<reference evidence="1 2" key="1">
    <citation type="journal article" date="2019" name="Commun. Biol.">
        <title>The bagworm genome reveals a unique fibroin gene that provides high tensile strength.</title>
        <authorList>
            <person name="Kono N."/>
            <person name="Nakamura H."/>
            <person name="Ohtoshi R."/>
            <person name="Tomita M."/>
            <person name="Numata K."/>
            <person name="Arakawa K."/>
        </authorList>
    </citation>
    <scope>NUCLEOTIDE SEQUENCE [LARGE SCALE GENOMIC DNA]</scope>
</reference>
<sequence length="112" mass="12764">MENACLQHALTCSMQPTADPQICLYYESLSKGLNIDSRGLTDIEHLSKCYLFYNYLIPLTVKLSIPRTFHANKASLKLPTVSSTRVQERLNNQHNLVRQAAVMQWSRATKHS</sequence>
<dbReference type="AlphaFoldDB" id="A0A4C1ZUH5"/>
<comment type="caution">
    <text evidence="1">The sequence shown here is derived from an EMBL/GenBank/DDBJ whole genome shotgun (WGS) entry which is preliminary data.</text>
</comment>
<accession>A0A4C1ZUH5</accession>
<evidence type="ECO:0000313" key="1">
    <source>
        <dbReference type="EMBL" id="GBP91650.1"/>
    </source>
</evidence>
<protein>
    <submittedName>
        <fullName evidence="1">Uncharacterized protein</fullName>
    </submittedName>
</protein>
<organism evidence="1 2">
    <name type="scientific">Eumeta variegata</name>
    <name type="common">Bagworm moth</name>
    <name type="synonym">Eumeta japonica</name>
    <dbReference type="NCBI Taxonomy" id="151549"/>
    <lineage>
        <taxon>Eukaryota</taxon>
        <taxon>Metazoa</taxon>
        <taxon>Ecdysozoa</taxon>
        <taxon>Arthropoda</taxon>
        <taxon>Hexapoda</taxon>
        <taxon>Insecta</taxon>
        <taxon>Pterygota</taxon>
        <taxon>Neoptera</taxon>
        <taxon>Endopterygota</taxon>
        <taxon>Lepidoptera</taxon>
        <taxon>Glossata</taxon>
        <taxon>Ditrysia</taxon>
        <taxon>Tineoidea</taxon>
        <taxon>Psychidae</taxon>
        <taxon>Oiketicinae</taxon>
        <taxon>Eumeta</taxon>
    </lineage>
</organism>
<gene>
    <name evidence="1" type="ORF">EVAR_68284_1</name>
</gene>
<dbReference type="Proteomes" id="UP000299102">
    <property type="component" value="Unassembled WGS sequence"/>
</dbReference>
<name>A0A4C1ZUH5_EUMVA</name>
<evidence type="ECO:0000313" key="2">
    <source>
        <dbReference type="Proteomes" id="UP000299102"/>
    </source>
</evidence>
<dbReference type="EMBL" id="BGZK01002191">
    <property type="protein sequence ID" value="GBP91650.1"/>
    <property type="molecule type" value="Genomic_DNA"/>
</dbReference>
<keyword evidence="2" id="KW-1185">Reference proteome</keyword>